<evidence type="ECO:0000313" key="1">
    <source>
        <dbReference type="EMBL" id="TFY68792.1"/>
    </source>
</evidence>
<accession>A0A4Y9Z2P8</accession>
<gene>
    <name evidence="1" type="ORF">EVJ58_g787</name>
</gene>
<name>A0A4Y9Z2P8_9APHY</name>
<sequence>MPGGLYYALIVLSDPTIVVPLTQYMQAASSVVSKLSTPYQVSRPHDQPGESRTFAQYIFIRTCVRSMIVHGDFKAGTLHDWQQHADEVHNSTVHEPVEVNMITLKARSHAAVRRE</sequence>
<protein>
    <submittedName>
        <fullName evidence="1">Uncharacterized protein</fullName>
    </submittedName>
</protein>
<dbReference type="Proteomes" id="UP000298390">
    <property type="component" value="Unassembled WGS sequence"/>
</dbReference>
<organism evidence="1 2">
    <name type="scientific">Rhodofomes roseus</name>
    <dbReference type="NCBI Taxonomy" id="34475"/>
    <lineage>
        <taxon>Eukaryota</taxon>
        <taxon>Fungi</taxon>
        <taxon>Dikarya</taxon>
        <taxon>Basidiomycota</taxon>
        <taxon>Agaricomycotina</taxon>
        <taxon>Agaricomycetes</taxon>
        <taxon>Polyporales</taxon>
        <taxon>Rhodofomes</taxon>
    </lineage>
</organism>
<reference evidence="1 2" key="1">
    <citation type="submission" date="2019-01" db="EMBL/GenBank/DDBJ databases">
        <title>Genome sequencing of the rare red list fungi Fomitopsis rosea.</title>
        <authorList>
            <person name="Buettner E."/>
            <person name="Kellner H."/>
        </authorList>
    </citation>
    <scope>NUCLEOTIDE SEQUENCE [LARGE SCALE GENOMIC DNA]</scope>
    <source>
        <strain evidence="1 2">DSM 105464</strain>
    </source>
</reference>
<proteinExistence type="predicted"/>
<dbReference type="AlphaFoldDB" id="A0A4Y9Z2P8"/>
<dbReference type="EMBL" id="SEKV01000023">
    <property type="protein sequence ID" value="TFY68792.1"/>
    <property type="molecule type" value="Genomic_DNA"/>
</dbReference>
<comment type="caution">
    <text evidence="1">The sequence shown here is derived from an EMBL/GenBank/DDBJ whole genome shotgun (WGS) entry which is preliminary data.</text>
</comment>
<evidence type="ECO:0000313" key="2">
    <source>
        <dbReference type="Proteomes" id="UP000298390"/>
    </source>
</evidence>